<proteinExistence type="predicted"/>
<comment type="caution">
    <text evidence="3">The sequence shown here is derived from an EMBL/GenBank/DDBJ whole genome shotgun (WGS) entry which is preliminary data.</text>
</comment>
<dbReference type="SMART" id="SM00731">
    <property type="entry name" value="SprT"/>
    <property type="match status" value="1"/>
</dbReference>
<sequence>VSKKQTKKSFDARKSQLAIDFLQQLDAQITHGKIAELTQSTGGVKIVWSNTLKTTAGRANWKRETVVPKHTGDSANVDVKQYRHHSSIELSEKVIDDELRLLNVIAHEFCHLANFMINGIRDNPHGKEFKVWAAKCSQMYGSQGINVTTKHTYEIDFKYVWTCTACGCEYKRHSKSIDPKRHRCGACKALLEQTKPTPRQTPTSQLSEYQLFVKEQMKVVKSEHPNSPQKEIMRIIAERWAKVK</sequence>
<feature type="domain" description="HMG box" evidence="2">
    <location>
        <begin position="202"/>
        <end position="244"/>
    </location>
</feature>
<organism evidence="3 4">
    <name type="scientific">Hypocrea virens (strain Gv29-8 / FGSC 10586)</name>
    <name type="common">Gliocladium virens</name>
    <name type="synonym">Trichoderma virens</name>
    <dbReference type="NCBI Taxonomy" id="413071"/>
    <lineage>
        <taxon>Eukaryota</taxon>
        <taxon>Fungi</taxon>
        <taxon>Dikarya</taxon>
        <taxon>Ascomycota</taxon>
        <taxon>Pezizomycotina</taxon>
        <taxon>Sordariomycetes</taxon>
        <taxon>Hypocreomycetidae</taxon>
        <taxon>Hypocreales</taxon>
        <taxon>Hypocreaceae</taxon>
        <taxon>Trichoderma</taxon>
    </lineage>
</organism>
<dbReference type="OrthoDB" id="20772at2759"/>
<accession>G9MQ95</accession>
<dbReference type="STRING" id="413071.G9MQ95"/>
<dbReference type="Pfam" id="PF00505">
    <property type="entry name" value="HMG_box"/>
    <property type="match status" value="1"/>
</dbReference>
<dbReference type="InterPro" id="IPR009071">
    <property type="entry name" value="HMG_box_dom"/>
</dbReference>
<protein>
    <recommendedName>
        <fullName evidence="2">HMG box domain-containing protein</fullName>
    </recommendedName>
</protein>
<dbReference type="PANTHER" id="PTHR23099:SF0">
    <property type="entry name" value="GERM CELL NUCLEAR ACIDIC PROTEIN"/>
    <property type="match status" value="1"/>
</dbReference>
<dbReference type="PANTHER" id="PTHR23099">
    <property type="entry name" value="TRANSCRIPTIONAL REGULATOR"/>
    <property type="match status" value="1"/>
</dbReference>
<keyword evidence="1" id="KW-0539">Nucleus</keyword>
<dbReference type="GO" id="GO:0005634">
    <property type="term" value="C:nucleus"/>
    <property type="evidence" value="ECO:0007669"/>
    <property type="project" value="UniProtKB-UniRule"/>
</dbReference>
<dbReference type="Proteomes" id="UP000007115">
    <property type="component" value="Unassembled WGS sequence"/>
</dbReference>
<dbReference type="Pfam" id="PF10263">
    <property type="entry name" value="SprT-like"/>
    <property type="match status" value="1"/>
</dbReference>
<reference evidence="3 4" key="1">
    <citation type="journal article" date="2011" name="Genome Biol.">
        <title>Comparative genome sequence analysis underscores mycoparasitism as the ancestral life style of Trichoderma.</title>
        <authorList>
            <person name="Kubicek C.P."/>
            <person name="Herrera-Estrella A."/>
            <person name="Seidl-Seiboth V."/>
            <person name="Martinez D.A."/>
            <person name="Druzhinina I.S."/>
            <person name="Thon M."/>
            <person name="Zeilinger S."/>
            <person name="Casas-Flores S."/>
            <person name="Horwitz B.A."/>
            <person name="Mukherjee P.K."/>
            <person name="Mukherjee M."/>
            <person name="Kredics L."/>
            <person name="Alcaraz L.D."/>
            <person name="Aerts A."/>
            <person name="Antal Z."/>
            <person name="Atanasova L."/>
            <person name="Cervantes-Badillo M.G."/>
            <person name="Challacombe J."/>
            <person name="Chertkov O."/>
            <person name="McCluskey K."/>
            <person name="Coulpier F."/>
            <person name="Deshpande N."/>
            <person name="von Doehren H."/>
            <person name="Ebbole D.J."/>
            <person name="Esquivel-Naranjo E.U."/>
            <person name="Fekete E."/>
            <person name="Flipphi M."/>
            <person name="Glaser F."/>
            <person name="Gomez-Rodriguez E.Y."/>
            <person name="Gruber S."/>
            <person name="Han C."/>
            <person name="Henrissat B."/>
            <person name="Hermosa R."/>
            <person name="Hernandez-Onate M."/>
            <person name="Karaffa L."/>
            <person name="Kosti I."/>
            <person name="Le Crom S."/>
            <person name="Lindquist E."/>
            <person name="Lucas S."/>
            <person name="Luebeck M."/>
            <person name="Luebeck P.S."/>
            <person name="Margeot A."/>
            <person name="Metz B."/>
            <person name="Misra M."/>
            <person name="Nevalainen H."/>
            <person name="Omann M."/>
            <person name="Packer N."/>
            <person name="Perrone G."/>
            <person name="Uresti-Rivera E.E."/>
            <person name="Salamov A."/>
            <person name="Schmoll M."/>
            <person name="Seiboth B."/>
            <person name="Shapiro H."/>
            <person name="Sukno S."/>
            <person name="Tamayo-Ramos J.A."/>
            <person name="Tisch D."/>
            <person name="Wiest A."/>
            <person name="Wilkinson H.H."/>
            <person name="Zhang M."/>
            <person name="Coutinho P.M."/>
            <person name="Kenerley C.M."/>
            <person name="Monte E."/>
            <person name="Baker S.E."/>
            <person name="Grigoriev I.V."/>
        </authorList>
    </citation>
    <scope>NUCLEOTIDE SEQUENCE [LARGE SCALE GENOMIC DNA]</scope>
    <source>
        <strain evidence="4">Gv29-8 / FGSC 10586</strain>
    </source>
</reference>
<keyword evidence="4" id="KW-1185">Reference proteome</keyword>
<dbReference type="AlphaFoldDB" id="G9MQ95"/>
<dbReference type="eggNOG" id="KOG3854">
    <property type="taxonomic scope" value="Eukaryota"/>
</dbReference>
<evidence type="ECO:0000313" key="3">
    <source>
        <dbReference type="EMBL" id="EHK23218.1"/>
    </source>
</evidence>
<dbReference type="VEuPathDB" id="FungiDB:TRIVIDRAFT_16124"/>
<dbReference type="RefSeq" id="XP_013957434.1">
    <property type="nucleotide sequence ID" value="XM_014101959.1"/>
</dbReference>
<keyword evidence="1" id="KW-0238">DNA-binding</keyword>
<dbReference type="Pfam" id="PF17283">
    <property type="entry name" value="Zn_ribbon_SprT"/>
    <property type="match status" value="1"/>
</dbReference>
<dbReference type="InParanoid" id="G9MQ95"/>
<feature type="non-terminal residue" evidence="3">
    <location>
        <position position="244"/>
    </location>
</feature>
<dbReference type="EMBL" id="ABDF02000005">
    <property type="protein sequence ID" value="EHK23218.1"/>
    <property type="molecule type" value="Genomic_DNA"/>
</dbReference>
<dbReference type="PROSITE" id="PS50118">
    <property type="entry name" value="HMG_BOX_2"/>
    <property type="match status" value="1"/>
</dbReference>
<dbReference type="GO" id="GO:0006950">
    <property type="term" value="P:response to stress"/>
    <property type="evidence" value="ECO:0007669"/>
    <property type="project" value="UniProtKB-ARBA"/>
</dbReference>
<evidence type="ECO:0000259" key="2">
    <source>
        <dbReference type="PROSITE" id="PS50118"/>
    </source>
</evidence>
<dbReference type="InterPro" id="IPR035240">
    <property type="entry name" value="SprT_Zn_ribbon"/>
</dbReference>
<dbReference type="SUPFAM" id="SSF47095">
    <property type="entry name" value="HMG-box"/>
    <property type="match status" value="1"/>
</dbReference>
<name>G9MQ95_HYPVG</name>
<dbReference type="InterPro" id="IPR036910">
    <property type="entry name" value="HMG_box_dom_sf"/>
</dbReference>
<dbReference type="OMA" id="WRCEGEN"/>
<dbReference type="Gene3D" id="1.10.30.10">
    <property type="entry name" value="High mobility group box domain"/>
    <property type="match status" value="1"/>
</dbReference>
<dbReference type="InterPro" id="IPR006640">
    <property type="entry name" value="SprT-like_domain"/>
</dbReference>
<feature type="non-terminal residue" evidence="3">
    <location>
        <position position="1"/>
    </location>
</feature>
<dbReference type="CDD" id="cd00084">
    <property type="entry name" value="HMG-box_SF"/>
    <property type="match status" value="1"/>
</dbReference>
<gene>
    <name evidence="3" type="ORF">TRIVIDRAFT_16124</name>
</gene>
<dbReference type="GeneID" id="25788517"/>
<feature type="DNA-binding region" description="HMG box" evidence="1">
    <location>
        <begin position="202"/>
        <end position="244"/>
    </location>
</feature>
<evidence type="ECO:0000256" key="1">
    <source>
        <dbReference type="PROSITE-ProRule" id="PRU00267"/>
    </source>
</evidence>
<dbReference type="HOGENOM" id="CLU_012966_1_0_1"/>
<dbReference type="GO" id="GO:0003677">
    <property type="term" value="F:DNA binding"/>
    <property type="evidence" value="ECO:0007669"/>
    <property type="project" value="UniProtKB-UniRule"/>
</dbReference>
<evidence type="ECO:0000313" key="4">
    <source>
        <dbReference type="Proteomes" id="UP000007115"/>
    </source>
</evidence>